<organism evidence="2 3">
    <name type="scientific">Microbacterium hominis</name>
    <dbReference type="NCBI Taxonomy" id="162426"/>
    <lineage>
        <taxon>Bacteria</taxon>
        <taxon>Bacillati</taxon>
        <taxon>Actinomycetota</taxon>
        <taxon>Actinomycetes</taxon>
        <taxon>Micrococcales</taxon>
        <taxon>Microbacteriaceae</taxon>
        <taxon>Microbacterium</taxon>
    </lineage>
</organism>
<evidence type="ECO:0000256" key="1">
    <source>
        <dbReference type="SAM" id="Coils"/>
    </source>
</evidence>
<reference evidence="2 3" key="1">
    <citation type="submission" date="2014-12" db="EMBL/GenBank/DDBJ databases">
        <title>Genome sequencing of Microbacterium hominis TPW29.</title>
        <authorList>
            <person name="Tan P.W."/>
            <person name="Chan K.-G."/>
        </authorList>
    </citation>
    <scope>NUCLEOTIDE SEQUENCE [LARGE SCALE GENOMIC DNA]</scope>
    <source>
        <strain evidence="2 3">TPW29</strain>
    </source>
</reference>
<sequence length="66" mass="7443">MNDNTKVLIQNAIDQVEIELTNVNRQAAIAQEQFGEAQARVDAVERLRTVKQALLDDYRAAIEDES</sequence>
<name>A0A0B4CU26_9MICO</name>
<dbReference type="Proteomes" id="UP000031202">
    <property type="component" value="Unassembled WGS sequence"/>
</dbReference>
<dbReference type="RefSeq" id="WP_039411567.1">
    <property type="nucleotide sequence ID" value="NZ_JWSZ01000001.1"/>
</dbReference>
<keyword evidence="1" id="KW-0175">Coiled coil</keyword>
<protein>
    <submittedName>
        <fullName evidence="2">Uncharacterized protein</fullName>
    </submittedName>
</protein>
<gene>
    <name evidence="2" type="ORF">RM52_00585</name>
</gene>
<dbReference type="EMBL" id="JWSZ01000001">
    <property type="protein sequence ID" value="KIC59952.1"/>
    <property type="molecule type" value="Genomic_DNA"/>
</dbReference>
<dbReference type="AlphaFoldDB" id="A0A0B4CU26"/>
<feature type="coiled-coil region" evidence="1">
    <location>
        <begin position="13"/>
        <end position="40"/>
    </location>
</feature>
<comment type="caution">
    <text evidence="2">The sequence shown here is derived from an EMBL/GenBank/DDBJ whole genome shotgun (WGS) entry which is preliminary data.</text>
</comment>
<accession>A0A0B4CU26</accession>
<evidence type="ECO:0000313" key="3">
    <source>
        <dbReference type="Proteomes" id="UP000031202"/>
    </source>
</evidence>
<proteinExistence type="predicted"/>
<evidence type="ECO:0000313" key="2">
    <source>
        <dbReference type="EMBL" id="KIC59952.1"/>
    </source>
</evidence>